<reference evidence="1 2" key="1">
    <citation type="submission" date="2020-08" db="EMBL/GenBank/DDBJ databases">
        <authorList>
            <person name="Koutsovoulos G."/>
            <person name="Danchin GJ E."/>
        </authorList>
    </citation>
    <scope>NUCLEOTIDE SEQUENCE [LARGE SCALE GENOMIC DNA]</scope>
</reference>
<evidence type="ECO:0000313" key="1">
    <source>
        <dbReference type="EMBL" id="CAD2180081.1"/>
    </source>
</evidence>
<comment type="caution">
    <text evidence="1">The sequence shown here is derived from an EMBL/GenBank/DDBJ whole genome shotgun (WGS) entry which is preliminary data.</text>
</comment>
<dbReference type="EMBL" id="CAJEWN010000361">
    <property type="protein sequence ID" value="CAD2180081.1"/>
    <property type="molecule type" value="Genomic_DNA"/>
</dbReference>
<name>A0A6V7W0U4_MELEN</name>
<dbReference type="Proteomes" id="UP000580250">
    <property type="component" value="Unassembled WGS sequence"/>
</dbReference>
<proteinExistence type="predicted"/>
<evidence type="ECO:0000313" key="2">
    <source>
        <dbReference type="Proteomes" id="UP000580250"/>
    </source>
</evidence>
<organism evidence="1 2">
    <name type="scientific">Meloidogyne enterolobii</name>
    <name type="common">Root-knot nematode worm</name>
    <name type="synonym">Meloidogyne mayaguensis</name>
    <dbReference type="NCBI Taxonomy" id="390850"/>
    <lineage>
        <taxon>Eukaryota</taxon>
        <taxon>Metazoa</taxon>
        <taxon>Ecdysozoa</taxon>
        <taxon>Nematoda</taxon>
        <taxon>Chromadorea</taxon>
        <taxon>Rhabditida</taxon>
        <taxon>Tylenchina</taxon>
        <taxon>Tylenchomorpha</taxon>
        <taxon>Tylenchoidea</taxon>
        <taxon>Meloidogynidae</taxon>
        <taxon>Meloidogyninae</taxon>
        <taxon>Meloidogyne</taxon>
    </lineage>
</organism>
<accession>A0A6V7W0U4</accession>
<protein>
    <submittedName>
        <fullName evidence="1">Uncharacterized protein</fullName>
    </submittedName>
</protein>
<dbReference type="AlphaFoldDB" id="A0A6V7W0U4"/>
<gene>
    <name evidence="1" type="ORF">MENT_LOCUS32136</name>
</gene>
<sequence length="50" mass="6105">MKLKRITCLKSILKGKRKSQQIFFFRNERLGEKERLFIILLMFVQMINIC</sequence>